<dbReference type="InterPro" id="IPR002611">
    <property type="entry name" value="IstB_ATP-bd"/>
</dbReference>
<dbReference type="EMBL" id="NOWF01000003">
    <property type="protein sequence ID" value="OYD08376.1"/>
    <property type="molecule type" value="Genomic_DNA"/>
</dbReference>
<feature type="domain" description="IstB-like ATP-binding" evidence="1">
    <location>
        <begin position="161"/>
        <end position="272"/>
    </location>
</feature>
<protein>
    <recommendedName>
        <fullName evidence="5">Primosomal protein DnaI</fullName>
    </recommendedName>
</protein>
<evidence type="ECO:0000313" key="4">
    <source>
        <dbReference type="Proteomes" id="UP000215459"/>
    </source>
</evidence>
<reference evidence="3 4" key="1">
    <citation type="submission" date="2017-07" db="EMBL/GenBank/DDBJ databases">
        <title>The genome sequence of Paludifilum halophilum highlights mechanisms for microbial adaptation to high salt environemnts.</title>
        <authorList>
            <person name="Belbahri L."/>
        </authorList>
    </citation>
    <scope>NUCLEOTIDE SEQUENCE [LARGE SCALE GENOMIC DNA]</scope>
    <source>
        <strain evidence="3 4">DSM 102817</strain>
    </source>
</reference>
<dbReference type="GO" id="GO:0005524">
    <property type="term" value="F:ATP binding"/>
    <property type="evidence" value="ECO:0007669"/>
    <property type="project" value="InterPro"/>
</dbReference>
<dbReference type="RefSeq" id="WP_094263682.1">
    <property type="nucleotide sequence ID" value="NZ_NOWF01000003.1"/>
</dbReference>
<keyword evidence="4" id="KW-1185">Reference proteome</keyword>
<comment type="caution">
    <text evidence="3">The sequence shown here is derived from an EMBL/GenBank/DDBJ whole genome shotgun (WGS) entry which is preliminary data.</text>
</comment>
<proteinExistence type="predicted"/>
<evidence type="ECO:0000259" key="2">
    <source>
        <dbReference type="Pfam" id="PF07319"/>
    </source>
</evidence>
<dbReference type="PANTHER" id="PTHR30050:SF8">
    <property type="entry name" value="PRIMOSOMAL PROTEIN DNAI"/>
    <property type="match status" value="1"/>
</dbReference>
<accession>A0A235B7V6</accession>
<evidence type="ECO:0008006" key="5">
    <source>
        <dbReference type="Google" id="ProtNLM"/>
    </source>
</evidence>
<name>A0A235B7V6_9BACL</name>
<dbReference type="InterPro" id="IPR027417">
    <property type="entry name" value="P-loop_NTPase"/>
</dbReference>
<dbReference type="OrthoDB" id="61127at2"/>
<evidence type="ECO:0000313" key="3">
    <source>
        <dbReference type="EMBL" id="OYD08376.1"/>
    </source>
</evidence>
<sequence length="310" mass="35696">MDRIDKVVSPLKRKAFQRVDPAEQIRRLKSHPRLRAFREANPDLPESFYRRSAVQLREYIREWENCSQCPGLDRCPNLVSGHQPELHVYGGTLDVRMGPCRKWLARREEIQRHELVKSHYIPQDILDATFESITPNPGRLQAIEGALDFCEKFADGRPRRGLYLYGGFGVGKSRIAAAIAQNLVNYDVDSFMVYVPEFMREIKESIRDGMVNEKLDTLKKATVLILDDIGAENLTPWTRDEVLGAVLQYRMAERLPTVMTSNLDLNELEAHLARSEKGGTEKTKAKRIMERIRPHVDAYLLEGPNRREQP</sequence>
<dbReference type="AlphaFoldDB" id="A0A235B7V6"/>
<dbReference type="CDD" id="cd00009">
    <property type="entry name" value="AAA"/>
    <property type="match status" value="1"/>
</dbReference>
<organism evidence="3 4">
    <name type="scientific">Paludifilum halophilum</name>
    <dbReference type="NCBI Taxonomy" id="1642702"/>
    <lineage>
        <taxon>Bacteria</taxon>
        <taxon>Bacillati</taxon>
        <taxon>Bacillota</taxon>
        <taxon>Bacilli</taxon>
        <taxon>Bacillales</taxon>
        <taxon>Thermoactinomycetaceae</taxon>
        <taxon>Paludifilum</taxon>
    </lineage>
</organism>
<dbReference type="Proteomes" id="UP000215459">
    <property type="component" value="Unassembled WGS sequence"/>
</dbReference>
<dbReference type="Pfam" id="PF01695">
    <property type="entry name" value="IstB_IS21"/>
    <property type="match status" value="1"/>
</dbReference>
<dbReference type="GO" id="GO:0006260">
    <property type="term" value="P:DNA replication"/>
    <property type="evidence" value="ECO:0007669"/>
    <property type="project" value="TreeGrafter"/>
</dbReference>
<feature type="domain" description="Primosomal DnaI N-terminal" evidence="2">
    <location>
        <begin position="1"/>
        <end position="96"/>
    </location>
</feature>
<dbReference type="PANTHER" id="PTHR30050">
    <property type="entry name" value="CHROMOSOMAL REPLICATION INITIATOR PROTEIN DNAA"/>
    <property type="match status" value="1"/>
</dbReference>
<dbReference type="NCBIfam" id="NF006505">
    <property type="entry name" value="PRK08939.1"/>
    <property type="match status" value="1"/>
</dbReference>
<evidence type="ECO:0000259" key="1">
    <source>
        <dbReference type="Pfam" id="PF01695"/>
    </source>
</evidence>
<gene>
    <name evidence="3" type="ORF">CHM34_05945</name>
</gene>
<dbReference type="Gene3D" id="3.40.50.300">
    <property type="entry name" value="P-loop containing nucleotide triphosphate hydrolases"/>
    <property type="match status" value="1"/>
</dbReference>
<dbReference type="InterPro" id="IPR009928">
    <property type="entry name" value="DnaI_N"/>
</dbReference>
<dbReference type="Pfam" id="PF07319">
    <property type="entry name" value="DnaI_N"/>
    <property type="match status" value="1"/>
</dbReference>
<dbReference type="SUPFAM" id="SSF52540">
    <property type="entry name" value="P-loop containing nucleoside triphosphate hydrolases"/>
    <property type="match status" value="1"/>
</dbReference>